<organism evidence="5 6">
    <name type="scientific">Pedobacter nyackensis</name>
    <dbReference type="NCBI Taxonomy" id="475255"/>
    <lineage>
        <taxon>Bacteria</taxon>
        <taxon>Pseudomonadati</taxon>
        <taxon>Bacteroidota</taxon>
        <taxon>Sphingobacteriia</taxon>
        <taxon>Sphingobacteriales</taxon>
        <taxon>Sphingobacteriaceae</taxon>
        <taxon>Pedobacter</taxon>
    </lineage>
</organism>
<keyword evidence="2" id="KW-1133">Transmembrane helix</keyword>
<dbReference type="PROSITE" id="PS50005">
    <property type="entry name" value="TPR"/>
    <property type="match status" value="1"/>
</dbReference>
<evidence type="ECO:0000256" key="2">
    <source>
        <dbReference type="SAM" id="Phobius"/>
    </source>
</evidence>
<evidence type="ECO:0000256" key="1">
    <source>
        <dbReference type="PROSITE-ProRule" id="PRU00339"/>
    </source>
</evidence>
<dbReference type="AlphaFoldDB" id="A0A1W2AHM6"/>
<feature type="domain" description="SH3b" evidence="4">
    <location>
        <begin position="201"/>
        <end position="263"/>
    </location>
</feature>
<feature type="chain" id="PRO_5012664363" evidence="3">
    <location>
        <begin position="30"/>
        <end position="263"/>
    </location>
</feature>
<dbReference type="Proteomes" id="UP000192678">
    <property type="component" value="Unassembled WGS sequence"/>
</dbReference>
<feature type="signal peptide" evidence="3">
    <location>
        <begin position="1"/>
        <end position="29"/>
    </location>
</feature>
<dbReference type="SMART" id="SM00287">
    <property type="entry name" value="SH3b"/>
    <property type="match status" value="1"/>
</dbReference>
<name>A0A1W2AHM6_9SPHI</name>
<keyword evidence="6" id="KW-1185">Reference proteome</keyword>
<evidence type="ECO:0000259" key="4">
    <source>
        <dbReference type="PROSITE" id="PS51781"/>
    </source>
</evidence>
<feature type="repeat" description="TPR" evidence="1">
    <location>
        <begin position="68"/>
        <end position="101"/>
    </location>
</feature>
<dbReference type="InterPro" id="IPR011990">
    <property type="entry name" value="TPR-like_helical_dom_sf"/>
</dbReference>
<dbReference type="SUPFAM" id="SSF48452">
    <property type="entry name" value="TPR-like"/>
    <property type="match status" value="1"/>
</dbReference>
<dbReference type="Gene3D" id="1.25.40.10">
    <property type="entry name" value="Tetratricopeptide repeat domain"/>
    <property type="match status" value="1"/>
</dbReference>
<dbReference type="Pfam" id="PF08239">
    <property type="entry name" value="SH3_3"/>
    <property type="match status" value="1"/>
</dbReference>
<evidence type="ECO:0000256" key="3">
    <source>
        <dbReference type="SAM" id="SignalP"/>
    </source>
</evidence>
<keyword evidence="1" id="KW-0802">TPR repeat</keyword>
<dbReference type="Pfam" id="PF13432">
    <property type="entry name" value="TPR_16"/>
    <property type="match status" value="1"/>
</dbReference>
<dbReference type="PROSITE" id="PS51781">
    <property type="entry name" value="SH3B"/>
    <property type="match status" value="1"/>
</dbReference>
<dbReference type="PROSITE" id="PS50293">
    <property type="entry name" value="TPR_REGION"/>
    <property type="match status" value="1"/>
</dbReference>
<dbReference type="InterPro" id="IPR019734">
    <property type="entry name" value="TPR_rpt"/>
</dbReference>
<dbReference type="InterPro" id="IPR003646">
    <property type="entry name" value="SH3-like_bac-type"/>
</dbReference>
<feature type="transmembrane region" description="Helical" evidence="2">
    <location>
        <begin position="134"/>
        <end position="165"/>
    </location>
</feature>
<keyword evidence="2" id="KW-0812">Transmembrane</keyword>
<dbReference type="STRING" id="475255.SAMN04488101_101623"/>
<reference evidence="5 6" key="1">
    <citation type="submission" date="2017-04" db="EMBL/GenBank/DDBJ databases">
        <authorList>
            <person name="Afonso C.L."/>
            <person name="Miller P.J."/>
            <person name="Scott M.A."/>
            <person name="Spackman E."/>
            <person name="Goraichik I."/>
            <person name="Dimitrov K.M."/>
            <person name="Suarez D.L."/>
            <person name="Swayne D.E."/>
        </authorList>
    </citation>
    <scope>NUCLEOTIDE SEQUENCE [LARGE SCALE GENOMIC DNA]</scope>
    <source>
        <strain evidence="5 6">DSM 19625</strain>
    </source>
</reference>
<gene>
    <name evidence="5" type="ORF">SAMN04488101_101623</name>
</gene>
<accession>A0A1W2AHM6</accession>
<feature type="transmembrane region" description="Helical" evidence="2">
    <location>
        <begin position="172"/>
        <end position="193"/>
    </location>
</feature>
<proteinExistence type="predicted"/>
<sequence length="263" mass="29060">MRLKIMRNLLKYSLCVWLLLLAIPFCVTAKEINAETLLKQGNEAYARNRFEDAAAAYKQVLDAGYQSAAVYFNLGNANYKLSEMPEAILNYEKALKLSPGDDEIQLNLQLANMKITDKIEAVPEFFLTKWWKGFVFFFPLSTLSVLTVVCFILGFVALIAYLFLIAVGPKKIAFYIGISVLSLGLIFMIMASAQSNYLHGQEQGIVFSGAADVKGGPDAKQKTLFVIHAGTKVSIVENEGDWIKVTLANGNGGWIKLADIKAI</sequence>
<dbReference type="EMBL" id="FWYB01000001">
    <property type="protein sequence ID" value="SMC60205.1"/>
    <property type="molecule type" value="Genomic_DNA"/>
</dbReference>
<evidence type="ECO:0000313" key="6">
    <source>
        <dbReference type="Proteomes" id="UP000192678"/>
    </source>
</evidence>
<dbReference type="RefSeq" id="WP_235005219.1">
    <property type="nucleotide sequence ID" value="NZ_FWYB01000001.1"/>
</dbReference>
<evidence type="ECO:0000313" key="5">
    <source>
        <dbReference type="EMBL" id="SMC60205.1"/>
    </source>
</evidence>
<dbReference type="Gene3D" id="2.30.30.40">
    <property type="entry name" value="SH3 Domains"/>
    <property type="match status" value="1"/>
</dbReference>
<dbReference type="SMART" id="SM00028">
    <property type="entry name" value="TPR"/>
    <property type="match status" value="2"/>
</dbReference>
<keyword evidence="2" id="KW-0472">Membrane</keyword>
<keyword evidence="3" id="KW-0732">Signal</keyword>
<protein>
    <submittedName>
        <fullName evidence="5">SH3 domain-containing protein</fullName>
    </submittedName>
</protein>